<sequence>MPTRSFGFLVEDVPPGTVCLAGIFDDPDSVPVSGFIWIHWCFANLREHGMKENASHTGGDFVQGTNSWHSALDDFSRKEATGYGGPCPPDSEHEYRFRVFALSSLLDIEDGFYLNELLKKIRGKVLAHASAYAGYSPRV</sequence>
<dbReference type="InterPro" id="IPR036610">
    <property type="entry name" value="PEBP-like_sf"/>
</dbReference>
<dbReference type="Gene3D" id="3.90.280.10">
    <property type="entry name" value="PEBP-like"/>
    <property type="match status" value="1"/>
</dbReference>
<protein>
    <recommendedName>
        <fullName evidence="2">YbhB/YbcL family Raf kinase inhibitor-like protein</fullName>
    </recommendedName>
</protein>
<dbReference type="CDD" id="cd00865">
    <property type="entry name" value="PEBP_bact_arch"/>
    <property type="match status" value="1"/>
</dbReference>
<comment type="caution">
    <text evidence="1">The sequence shown here is derived from an EMBL/GenBank/DDBJ whole genome shotgun (WGS) entry which is preliminary data.</text>
</comment>
<organism evidence="1">
    <name type="scientific">bioreactor metagenome</name>
    <dbReference type="NCBI Taxonomy" id="1076179"/>
    <lineage>
        <taxon>unclassified sequences</taxon>
        <taxon>metagenomes</taxon>
        <taxon>ecological metagenomes</taxon>
    </lineage>
</organism>
<dbReference type="NCBIfam" id="TIGR00481">
    <property type="entry name" value="YbhB/YbcL family Raf kinase inhibitor-like protein"/>
    <property type="match status" value="1"/>
</dbReference>
<dbReference type="AlphaFoldDB" id="A0A645DSC0"/>
<reference evidence="1" key="1">
    <citation type="submission" date="2019-08" db="EMBL/GenBank/DDBJ databases">
        <authorList>
            <person name="Kucharzyk K."/>
            <person name="Murdoch R.W."/>
            <person name="Higgins S."/>
            <person name="Loffler F."/>
        </authorList>
    </citation>
    <scope>NUCLEOTIDE SEQUENCE</scope>
</reference>
<evidence type="ECO:0000313" key="1">
    <source>
        <dbReference type="EMBL" id="MPM92155.1"/>
    </source>
</evidence>
<dbReference type="InterPro" id="IPR008914">
    <property type="entry name" value="PEBP"/>
</dbReference>
<dbReference type="EMBL" id="VSSQ01039137">
    <property type="protein sequence ID" value="MPM92155.1"/>
    <property type="molecule type" value="Genomic_DNA"/>
</dbReference>
<gene>
    <name evidence="1" type="ORF">SDC9_139290</name>
</gene>
<proteinExistence type="predicted"/>
<name>A0A645DSC0_9ZZZZ</name>
<evidence type="ECO:0008006" key="2">
    <source>
        <dbReference type="Google" id="ProtNLM"/>
    </source>
</evidence>
<dbReference type="InterPro" id="IPR005247">
    <property type="entry name" value="YbhB_YbcL/LppC-like"/>
</dbReference>
<accession>A0A645DSC0</accession>
<dbReference type="Pfam" id="PF01161">
    <property type="entry name" value="PBP"/>
    <property type="match status" value="1"/>
</dbReference>
<dbReference type="SUPFAM" id="SSF49777">
    <property type="entry name" value="PEBP-like"/>
    <property type="match status" value="1"/>
</dbReference>